<reference evidence="3" key="1">
    <citation type="submission" date="2019-04" db="EMBL/GenBank/DDBJ databases">
        <title>Genome sequencing of Clostridium botulinum Groups I-IV and Clostridium butyricum.</title>
        <authorList>
            <person name="Brunt J."/>
            <person name="Van Vliet A.H.M."/>
            <person name="Stringer S.C."/>
            <person name="Carter A.T."/>
            <person name="Peck M.W."/>
        </authorList>
    </citation>
    <scope>NUCLEOTIDE SEQUENCE</scope>
    <source>
        <strain evidence="3">751/1</strain>
    </source>
</reference>
<feature type="compositionally biased region" description="Basic and acidic residues" evidence="1">
    <location>
        <begin position="1"/>
        <end position="63"/>
    </location>
</feature>
<comment type="caution">
    <text evidence="3">The sequence shown here is derived from an EMBL/GenBank/DDBJ whole genome shotgun (WGS) entry which is preliminary data.</text>
</comment>
<organism evidence="3">
    <name type="scientific">Clostridium botulinum</name>
    <dbReference type="NCBI Taxonomy" id="1491"/>
    <lineage>
        <taxon>Bacteria</taxon>
        <taxon>Bacillati</taxon>
        <taxon>Bacillota</taxon>
        <taxon>Clostridia</taxon>
        <taxon>Eubacteriales</taxon>
        <taxon>Clostridiaceae</taxon>
        <taxon>Clostridium</taxon>
    </lineage>
</organism>
<keyword evidence="2" id="KW-1133">Transmembrane helix</keyword>
<dbReference type="GO" id="GO:0003677">
    <property type="term" value="F:DNA binding"/>
    <property type="evidence" value="ECO:0007669"/>
    <property type="project" value="UniProtKB-KW"/>
</dbReference>
<evidence type="ECO:0000313" key="3">
    <source>
        <dbReference type="EMBL" id="NFV16217.1"/>
    </source>
</evidence>
<evidence type="ECO:0000256" key="1">
    <source>
        <dbReference type="SAM" id="MobiDB-lite"/>
    </source>
</evidence>
<sequence>MLDKEKVKSSEEVVENIEKEKEEEKVQEVNEEKASENETDKINEFVEEEKSPKNKEEINKSAEEEINTESNNNDLNNKVSFLQCFKEGIKGTLGIFVVSIGGLAIVGLVLRYILGRYVKDIWGMLFVVYLVVSLFYPYIKAKFYKKNK</sequence>
<dbReference type="AlphaFoldDB" id="A0A6G4HSU4"/>
<gene>
    <name evidence="3" type="ORF">FDG29_08615</name>
</gene>
<feature type="transmembrane region" description="Helical" evidence="2">
    <location>
        <begin position="93"/>
        <end position="115"/>
    </location>
</feature>
<dbReference type="RefSeq" id="WP_061311521.1">
    <property type="nucleotide sequence ID" value="NZ_JACBCU010000001.1"/>
</dbReference>
<protein>
    <submittedName>
        <fullName evidence="3">DNA-binding protein</fullName>
    </submittedName>
</protein>
<proteinExistence type="predicted"/>
<dbReference type="EMBL" id="SXEU01000003">
    <property type="protein sequence ID" value="NFV16217.1"/>
    <property type="molecule type" value="Genomic_DNA"/>
</dbReference>
<evidence type="ECO:0000256" key="2">
    <source>
        <dbReference type="SAM" id="Phobius"/>
    </source>
</evidence>
<accession>A0A6G4HSU4</accession>
<feature type="transmembrane region" description="Helical" evidence="2">
    <location>
        <begin position="121"/>
        <end position="139"/>
    </location>
</feature>
<keyword evidence="2" id="KW-0812">Transmembrane</keyword>
<keyword evidence="2" id="KW-0472">Membrane</keyword>
<keyword evidence="3" id="KW-0238">DNA-binding</keyword>
<name>A0A6G4HSU4_CLOBO</name>
<feature type="region of interest" description="Disordered" evidence="1">
    <location>
        <begin position="1"/>
        <end position="72"/>
    </location>
</feature>